<accession>A0A927RE42</accession>
<proteinExistence type="predicted"/>
<organism evidence="1 2">
    <name type="scientific">Actinopolymorpha pittospori</name>
    <dbReference type="NCBI Taxonomy" id="648752"/>
    <lineage>
        <taxon>Bacteria</taxon>
        <taxon>Bacillati</taxon>
        <taxon>Actinomycetota</taxon>
        <taxon>Actinomycetes</taxon>
        <taxon>Propionibacteriales</taxon>
        <taxon>Actinopolymorphaceae</taxon>
        <taxon>Actinopolymorpha</taxon>
    </lineage>
</organism>
<keyword evidence="2" id="KW-1185">Reference proteome</keyword>
<dbReference type="RefSeq" id="WP_238361819.1">
    <property type="nucleotide sequence ID" value="NZ_BAABJL010000070.1"/>
</dbReference>
<name>A0A927RE42_9ACTN</name>
<dbReference type="Proteomes" id="UP000638648">
    <property type="component" value="Unassembled WGS sequence"/>
</dbReference>
<reference evidence="1" key="1">
    <citation type="submission" date="2020-10" db="EMBL/GenBank/DDBJ databases">
        <title>Sequencing the genomes of 1000 actinobacteria strains.</title>
        <authorList>
            <person name="Klenk H.-P."/>
        </authorList>
    </citation>
    <scope>NUCLEOTIDE SEQUENCE</scope>
    <source>
        <strain evidence="1">DSM 45354</strain>
    </source>
</reference>
<sequence length="180" mass="19761">MLEALLLRESVSLVEELLDRIREDPAEITPHRFVRSTYLATVRRPLVSALVTGDAELLGRLMDSAVRSKQLLANERFVTVLTRNGLLRSDIDHLGYAMQATSAGFYLIDNLATRQPELALDLEARADAFAHTIRHAFEPPGEPDPGALKAAATELGTVLEELVATYRAWIYSAGPGRPPG</sequence>
<dbReference type="EMBL" id="JADBEM010000001">
    <property type="protein sequence ID" value="MBE1613127.1"/>
    <property type="molecule type" value="Genomic_DNA"/>
</dbReference>
<evidence type="ECO:0000313" key="1">
    <source>
        <dbReference type="EMBL" id="MBE1613127.1"/>
    </source>
</evidence>
<dbReference type="AlphaFoldDB" id="A0A927RE42"/>
<gene>
    <name evidence="1" type="ORF">HEB94_009975</name>
</gene>
<protein>
    <submittedName>
        <fullName evidence="1">Uncharacterized protein</fullName>
    </submittedName>
</protein>
<evidence type="ECO:0000313" key="2">
    <source>
        <dbReference type="Proteomes" id="UP000638648"/>
    </source>
</evidence>
<comment type="caution">
    <text evidence="1">The sequence shown here is derived from an EMBL/GenBank/DDBJ whole genome shotgun (WGS) entry which is preliminary data.</text>
</comment>